<sequence>MNSQHDEVNWMTIGLDVADVQSVKSLIAKTIESFFKIKVTVANAGVTIRKPFLELTEADYDKVMDVNAKCVFFCSQEAARHMVKQKQGSIVHISSTTSVIAEPNTVEHGASKVR</sequence>
<evidence type="ECO:0000256" key="1">
    <source>
        <dbReference type="ARBA" id="ARBA00006484"/>
    </source>
</evidence>
<comment type="similarity">
    <text evidence="1">Belongs to the short-chain dehydrogenases/reductases (SDR) family.</text>
</comment>
<dbReference type="RefSeq" id="WP_096241742.1">
    <property type="nucleotide sequence ID" value="NZ_FNDU01000006.1"/>
</dbReference>
<dbReference type="Pfam" id="PF00106">
    <property type="entry name" value="adh_short"/>
    <property type="match status" value="1"/>
</dbReference>
<dbReference type="CDD" id="cd05233">
    <property type="entry name" value="SDR_c"/>
    <property type="match status" value="1"/>
</dbReference>
<dbReference type="STRING" id="930129.SAMN05216352_106261"/>
<evidence type="ECO:0000313" key="4">
    <source>
        <dbReference type="Proteomes" id="UP000199017"/>
    </source>
</evidence>
<dbReference type="SUPFAM" id="SSF51735">
    <property type="entry name" value="NAD(P)-binding Rossmann-fold domains"/>
    <property type="match status" value="1"/>
</dbReference>
<evidence type="ECO:0000256" key="2">
    <source>
        <dbReference type="ARBA" id="ARBA00023002"/>
    </source>
</evidence>
<dbReference type="InterPro" id="IPR002347">
    <property type="entry name" value="SDR_fam"/>
</dbReference>
<protein>
    <submittedName>
        <fullName evidence="3">3-oxoacyl-[acyl-carrier protein] reductase</fullName>
    </submittedName>
</protein>
<dbReference type="PANTHER" id="PTHR24321:SF8">
    <property type="entry name" value="ESTRADIOL 17-BETA-DEHYDROGENASE 8-RELATED"/>
    <property type="match status" value="1"/>
</dbReference>
<dbReference type="GO" id="GO:0016491">
    <property type="term" value="F:oxidoreductase activity"/>
    <property type="evidence" value="ECO:0007669"/>
    <property type="project" value="UniProtKB-KW"/>
</dbReference>
<proteinExistence type="inferred from homology"/>
<dbReference type="PRINTS" id="PR00081">
    <property type="entry name" value="GDHRDH"/>
</dbReference>
<name>A0A1G8JMX2_9BACI</name>
<dbReference type="PANTHER" id="PTHR24321">
    <property type="entry name" value="DEHYDROGENASES, SHORT CHAIN"/>
    <property type="match status" value="1"/>
</dbReference>
<keyword evidence="2" id="KW-0560">Oxidoreductase</keyword>
<dbReference type="OrthoDB" id="286404at2"/>
<keyword evidence="4" id="KW-1185">Reference proteome</keyword>
<dbReference type="Gene3D" id="3.40.50.720">
    <property type="entry name" value="NAD(P)-binding Rossmann-like Domain"/>
    <property type="match status" value="1"/>
</dbReference>
<evidence type="ECO:0000313" key="3">
    <source>
        <dbReference type="EMBL" id="SDI32522.1"/>
    </source>
</evidence>
<accession>A0A1G8JMX2</accession>
<dbReference type="AlphaFoldDB" id="A0A1G8JMX2"/>
<gene>
    <name evidence="3" type="ORF">SAMN05216352_106261</name>
</gene>
<dbReference type="InterPro" id="IPR036291">
    <property type="entry name" value="NAD(P)-bd_dom_sf"/>
</dbReference>
<reference evidence="3 4" key="1">
    <citation type="submission" date="2016-10" db="EMBL/GenBank/DDBJ databases">
        <authorList>
            <person name="de Groot N.N."/>
        </authorList>
    </citation>
    <scope>NUCLEOTIDE SEQUENCE [LARGE SCALE GENOMIC DNA]</scope>
    <source>
        <strain evidence="4">P4B,CCM 7963,CECT 7998,DSM 25260,IBRC-M 10614,KCTC 13821</strain>
    </source>
</reference>
<dbReference type="Proteomes" id="UP000199017">
    <property type="component" value="Unassembled WGS sequence"/>
</dbReference>
<dbReference type="EMBL" id="FNDU01000006">
    <property type="protein sequence ID" value="SDI32522.1"/>
    <property type="molecule type" value="Genomic_DNA"/>
</dbReference>
<organism evidence="3 4">
    <name type="scientific">Alteribacillus bidgolensis</name>
    <dbReference type="NCBI Taxonomy" id="930129"/>
    <lineage>
        <taxon>Bacteria</taxon>
        <taxon>Bacillati</taxon>
        <taxon>Bacillota</taxon>
        <taxon>Bacilli</taxon>
        <taxon>Bacillales</taxon>
        <taxon>Bacillaceae</taxon>
        <taxon>Alteribacillus</taxon>
    </lineage>
</organism>